<keyword evidence="4" id="KW-1185">Reference proteome</keyword>
<sequence length="313" mass="36217">MEKELLYKFFAGTATLEEKECIMRWMEVSPNNKAVFLKERKWYNAVLLNSEPGNVLAAANKKQHWMRSGVMKFLRIAAMIAIAFGLGYFAQDRDDDGPVPMQTIAVPAGQCVNLTLPDGSSIWLNAQTTIQYPVSFNKHERKIKLDGEAYFEVAKDKKRPFIVNTKDCSVEVLGTKFNVDAYSSRDKFETVLMEGSVKVSMHTDPSETVSLKPNNKVYRSNGKLLTQKIDNYERYRWKEGLICFQDEPFRLVMEDFEKFYGLKIVVNNQKVTKYLYTGKFKQTDGIDYALSLLQKNIHFTYQRDRENHVVYIN</sequence>
<protein>
    <submittedName>
        <fullName evidence="3">Ferric-dicitrate binding protein FerR (Iron transport regulator)</fullName>
    </submittedName>
</protein>
<dbReference type="Gene3D" id="2.60.120.1440">
    <property type="match status" value="1"/>
</dbReference>
<dbReference type="EMBL" id="JACHOC010000001">
    <property type="protein sequence ID" value="MBB4620743.1"/>
    <property type="molecule type" value="Genomic_DNA"/>
</dbReference>
<dbReference type="Pfam" id="PF04773">
    <property type="entry name" value="FecR"/>
    <property type="match status" value="1"/>
</dbReference>
<dbReference type="InterPro" id="IPR006860">
    <property type="entry name" value="FecR"/>
</dbReference>
<evidence type="ECO:0000313" key="3">
    <source>
        <dbReference type="EMBL" id="MBB4620743.1"/>
    </source>
</evidence>
<evidence type="ECO:0000259" key="2">
    <source>
        <dbReference type="Pfam" id="PF16344"/>
    </source>
</evidence>
<name>A0ABR6KIV0_9BACT</name>
<dbReference type="PANTHER" id="PTHR30273:SF2">
    <property type="entry name" value="PROTEIN FECR"/>
    <property type="match status" value="1"/>
</dbReference>
<reference evidence="3 4" key="1">
    <citation type="submission" date="2020-08" db="EMBL/GenBank/DDBJ databases">
        <title>Genomic Encyclopedia of Type Strains, Phase IV (KMG-IV): sequencing the most valuable type-strain genomes for metagenomic binning, comparative biology and taxonomic classification.</title>
        <authorList>
            <person name="Goeker M."/>
        </authorList>
    </citation>
    <scope>NUCLEOTIDE SEQUENCE [LARGE SCALE GENOMIC DNA]</scope>
    <source>
        <strain evidence="3 4">DSM 102983</strain>
    </source>
</reference>
<dbReference type="Proteomes" id="UP000533637">
    <property type="component" value="Unassembled WGS sequence"/>
</dbReference>
<organism evidence="3 4">
    <name type="scientific">Parabacteroides faecis</name>
    <dbReference type="NCBI Taxonomy" id="1217282"/>
    <lineage>
        <taxon>Bacteria</taxon>
        <taxon>Pseudomonadati</taxon>
        <taxon>Bacteroidota</taxon>
        <taxon>Bacteroidia</taxon>
        <taxon>Bacteroidales</taxon>
        <taxon>Tannerellaceae</taxon>
        <taxon>Parabacteroides</taxon>
    </lineage>
</organism>
<feature type="domain" description="Protein FecR C-terminal" evidence="2">
    <location>
        <begin position="242"/>
        <end position="309"/>
    </location>
</feature>
<proteinExistence type="predicted"/>
<dbReference type="InterPro" id="IPR032508">
    <property type="entry name" value="FecR_C"/>
</dbReference>
<feature type="domain" description="FecR protein" evidence="1">
    <location>
        <begin position="103"/>
        <end position="198"/>
    </location>
</feature>
<dbReference type="RefSeq" id="WP_183668865.1">
    <property type="nucleotide sequence ID" value="NZ_BMPB01000004.1"/>
</dbReference>
<gene>
    <name evidence="3" type="ORF">GGQ57_000617</name>
</gene>
<evidence type="ECO:0000313" key="4">
    <source>
        <dbReference type="Proteomes" id="UP000533637"/>
    </source>
</evidence>
<dbReference type="PANTHER" id="PTHR30273">
    <property type="entry name" value="PERIPLASMIC SIGNAL SENSOR AND SIGMA FACTOR ACTIVATOR FECR-RELATED"/>
    <property type="match status" value="1"/>
</dbReference>
<dbReference type="Gene3D" id="3.55.50.30">
    <property type="match status" value="1"/>
</dbReference>
<comment type="caution">
    <text evidence="3">The sequence shown here is derived from an EMBL/GenBank/DDBJ whole genome shotgun (WGS) entry which is preliminary data.</text>
</comment>
<accession>A0ABR6KIV0</accession>
<dbReference type="PIRSF" id="PIRSF018266">
    <property type="entry name" value="FecR"/>
    <property type="match status" value="1"/>
</dbReference>
<evidence type="ECO:0000259" key="1">
    <source>
        <dbReference type="Pfam" id="PF04773"/>
    </source>
</evidence>
<dbReference type="InterPro" id="IPR012373">
    <property type="entry name" value="Ferrdict_sens_TM"/>
</dbReference>
<dbReference type="Pfam" id="PF16344">
    <property type="entry name" value="FecR_C"/>
    <property type="match status" value="1"/>
</dbReference>